<organism evidence="1 2">
    <name type="scientific">Spiromyces aspiralis</name>
    <dbReference type="NCBI Taxonomy" id="68401"/>
    <lineage>
        <taxon>Eukaryota</taxon>
        <taxon>Fungi</taxon>
        <taxon>Fungi incertae sedis</taxon>
        <taxon>Zoopagomycota</taxon>
        <taxon>Kickxellomycotina</taxon>
        <taxon>Kickxellomycetes</taxon>
        <taxon>Kickxellales</taxon>
        <taxon>Kickxellaceae</taxon>
        <taxon>Spiromyces</taxon>
    </lineage>
</organism>
<accession>A0ACC1HT45</accession>
<proteinExistence type="predicted"/>
<keyword evidence="2" id="KW-1185">Reference proteome</keyword>
<protein>
    <submittedName>
        <fullName evidence="1">Clathrin associated protein complex medium subunit</fullName>
    </submittedName>
</protein>
<evidence type="ECO:0000313" key="1">
    <source>
        <dbReference type="EMBL" id="KAJ1679476.1"/>
    </source>
</evidence>
<reference evidence="1" key="1">
    <citation type="submission" date="2022-06" db="EMBL/GenBank/DDBJ databases">
        <title>Phylogenomic reconstructions and comparative analyses of Kickxellomycotina fungi.</title>
        <authorList>
            <person name="Reynolds N.K."/>
            <person name="Stajich J.E."/>
            <person name="Barry K."/>
            <person name="Grigoriev I.V."/>
            <person name="Crous P."/>
            <person name="Smith M.E."/>
        </authorList>
    </citation>
    <scope>NUCLEOTIDE SEQUENCE</scope>
    <source>
        <strain evidence="1">RSA 2271</strain>
    </source>
</reference>
<dbReference type="EMBL" id="JAMZIH010000359">
    <property type="protein sequence ID" value="KAJ1679476.1"/>
    <property type="molecule type" value="Genomic_DNA"/>
</dbReference>
<comment type="caution">
    <text evidence="1">The sequence shown here is derived from an EMBL/GenBank/DDBJ whole genome shotgun (WGS) entry which is preliminary data.</text>
</comment>
<name>A0ACC1HT45_9FUNG</name>
<evidence type="ECO:0000313" key="2">
    <source>
        <dbReference type="Proteomes" id="UP001145114"/>
    </source>
</evidence>
<dbReference type="Proteomes" id="UP001145114">
    <property type="component" value="Unassembled WGS sequence"/>
</dbReference>
<sequence length="367" mass="41622">MYRLVGLCYSYFGKFNEESVKSNFVLIYELLDEILDFGYPQNMDVDSLKLYVTNEGVRASIAYVQPPQKITMQATGAITWRSPDIYYRKNEAFVDVIESVNLLISANNTVLKSDVQGQIIMRSYLSGMPECKFGLNDKLEFDSSDKADRGDVIQYGSGDEPATYGGGGVVSIADCQFHQCVRLGKFESERMIMFIPPDGEFELMKYRAVENIGTPFKVHPMVTEIGKTRIEYEVHVRAMFPSKLEASNVEIKIPTPLNAGKVHLQAMGKGKAKYEASENAIVWRIQRFRGQTDMVISAVVELTPMTHQKVWSRPPISMNFQVVMFTASGLLVRYLKVFESSNYQSIKWVRYMTKAGTYQIRVSLALQ</sequence>
<gene>
    <name evidence="1" type="primary">APM4</name>
    <name evidence="1" type="ORF">EV182_001974</name>
</gene>